<evidence type="ECO:0000313" key="7">
    <source>
        <dbReference type="Proteomes" id="UP001595828"/>
    </source>
</evidence>
<dbReference type="InterPro" id="IPR036890">
    <property type="entry name" value="HATPase_C_sf"/>
</dbReference>
<feature type="transmembrane region" description="Helical" evidence="4">
    <location>
        <begin position="122"/>
        <end position="145"/>
    </location>
</feature>
<keyword evidence="7" id="KW-1185">Reference proteome</keyword>
<keyword evidence="1" id="KW-0808">Transferase</keyword>
<feature type="transmembrane region" description="Helical" evidence="4">
    <location>
        <begin position="12"/>
        <end position="32"/>
    </location>
</feature>
<evidence type="ECO:0000256" key="3">
    <source>
        <dbReference type="ARBA" id="ARBA00023012"/>
    </source>
</evidence>
<keyword evidence="4" id="KW-0472">Membrane</keyword>
<dbReference type="EMBL" id="JBHSDR010000003">
    <property type="protein sequence ID" value="MFC4293533.1"/>
    <property type="molecule type" value="Genomic_DNA"/>
</dbReference>
<dbReference type="Pfam" id="PF07730">
    <property type="entry name" value="HisKA_3"/>
    <property type="match status" value="1"/>
</dbReference>
<evidence type="ECO:0000256" key="2">
    <source>
        <dbReference type="ARBA" id="ARBA00022777"/>
    </source>
</evidence>
<keyword evidence="4" id="KW-1133">Transmembrane helix</keyword>
<gene>
    <name evidence="6" type="ORF">ACFO0A_00515</name>
</gene>
<evidence type="ECO:0000259" key="5">
    <source>
        <dbReference type="Pfam" id="PF07730"/>
    </source>
</evidence>
<reference evidence="7" key="1">
    <citation type="journal article" date="2019" name="Int. J. Syst. Evol. Microbiol.">
        <title>The Global Catalogue of Microorganisms (GCM) 10K type strain sequencing project: providing services to taxonomists for standard genome sequencing and annotation.</title>
        <authorList>
            <consortium name="The Broad Institute Genomics Platform"/>
            <consortium name="The Broad Institute Genome Sequencing Center for Infectious Disease"/>
            <person name="Wu L."/>
            <person name="Ma J."/>
        </authorList>
    </citation>
    <scope>NUCLEOTIDE SEQUENCE [LARGE SCALE GENOMIC DNA]</scope>
    <source>
        <strain evidence="7">CGMCC 1.12989</strain>
    </source>
</reference>
<keyword evidence="2 6" id="KW-0418">Kinase</keyword>
<evidence type="ECO:0000256" key="4">
    <source>
        <dbReference type="SAM" id="Phobius"/>
    </source>
</evidence>
<sequence length="544" mass="58790">MGIRFSNLLMSSRIVATFRVAMVLILAAAIWFDPAKPLRFDSLPGVIFLAYGVWAVWLLAVALTDWWLEYRISRTALVVDIAASTFAFVLTNSSGRNLSSAFLAFFVYLLIAGTTQRGWRGAFGAGLAAVGALVFVSTAMIFAGVHLDLGRIGQRVGYMLVMTALVVWYAGSHASIVLRPFVAGRVIGLDPPLADVLRYALRNAGARRGLIAWTPANARHPTVVTHDGRPWRGDGVPDEVLPAAPGAEVEATLFNRPREVILQLCDEGRLEGYSGARAFGDAWVFDIDEGVLVPLSATTGRGTLLLGDLRLASRDVLPIGREIGREVGAALDRHAYSHLAHQDNLERVRDAIARDLHDSVAQSLAGASFRIEAARGKIREGEDPDAELLALKNALRAEQTHIRVVIDRLRSGGDLPARADLRRSLDEVLAEAGMQWQLEACLVGDPGAVFARADPLHEIRQIVREAVANAARHAGARKVEVSLEGGSGTLHMRIADDGQNAVGAPRAIRPRSICERVDALDGSITALRGRKGTTLHIDIPEARL</sequence>
<proteinExistence type="predicted"/>
<accession>A0ABV8RJG9</accession>
<dbReference type="Proteomes" id="UP001595828">
    <property type="component" value="Unassembled WGS sequence"/>
</dbReference>
<dbReference type="RefSeq" id="WP_379537028.1">
    <property type="nucleotide sequence ID" value="NZ_JBHSDR010000003.1"/>
</dbReference>
<dbReference type="SUPFAM" id="SSF55874">
    <property type="entry name" value="ATPase domain of HSP90 chaperone/DNA topoisomerase II/histidine kinase"/>
    <property type="match status" value="1"/>
</dbReference>
<feature type="transmembrane region" description="Helical" evidence="4">
    <location>
        <begin position="44"/>
        <end position="68"/>
    </location>
</feature>
<dbReference type="Gene3D" id="1.20.5.1930">
    <property type="match status" value="1"/>
</dbReference>
<keyword evidence="4" id="KW-0812">Transmembrane</keyword>
<dbReference type="PANTHER" id="PTHR24421:SF55">
    <property type="entry name" value="SENSOR HISTIDINE KINASE YDFH"/>
    <property type="match status" value="1"/>
</dbReference>
<name>A0ABV8RJG9_9SPHN</name>
<dbReference type="Gene3D" id="3.30.565.10">
    <property type="entry name" value="Histidine kinase-like ATPase, C-terminal domain"/>
    <property type="match status" value="1"/>
</dbReference>
<evidence type="ECO:0000256" key="1">
    <source>
        <dbReference type="ARBA" id="ARBA00022679"/>
    </source>
</evidence>
<protein>
    <submittedName>
        <fullName evidence="6">Sensor histidine kinase</fullName>
    </submittedName>
</protein>
<organism evidence="6 7">
    <name type="scientific">Novosphingobium tardum</name>
    <dbReference type="NCBI Taxonomy" id="1538021"/>
    <lineage>
        <taxon>Bacteria</taxon>
        <taxon>Pseudomonadati</taxon>
        <taxon>Pseudomonadota</taxon>
        <taxon>Alphaproteobacteria</taxon>
        <taxon>Sphingomonadales</taxon>
        <taxon>Sphingomonadaceae</taxon>
        <taxon>Novosphingobium</taxon>
    </lineage>
</organism>
<evidence type="ECO:0000313" key="6">
    <source>
        <dbReference type="EMBL" id="MFC4293533.1"/>
    </source>
</evidence>
<feature type="domain" description="Signal transduction histidine kinase subgroup 3 dimerisation and phosphoacceptor" evidence="5">
    <location>
        <begin position="349"/>
        <end position="412"/>
    </location>
</feature>
<dbReference type="InterPro" id="IPR050482">
    <property type="entry name" value="Sensor_HK_TwoCompSys"/>
</dbReference>
<dbReference type="CDD" id="cd16917">
    <property type="entry name" value="HATPase_UhpB-NarQ-NarX-like"/>
    <property type="match status" value="1"/>
</dbReference>
<feature type="transmembrane region" description="Helical" evidence="4">
    <location>
        <begin position="98"/>
        <end position="115"/>
    </location>
</feature>
<feature type="transmembrane region" description="Helical" evidence="4">
    <location>
        <begin position="157"/>
        <end position="178"/>
    </location>
</feature>
<keyword evidence="3" id="KW-0902">Two-component regulatory system</keyword>
<dbReference type="InterPro" id="IPR011712">
    <property type="entry name" value="Sig_transdc_His_kin_sub3_dim/P"/>
</dbReference>
<comment type="caution">
    <text evidence="6">The sequence shown here is derived from an EMBL/GenBank/DDBJ whole genome shotgun (WGS) entry which is preliminary data.</text>
</comment>
<dbReference type="GO" id="GO:0016301">
    <property type="term" value="F:kinase activity"/>
    <property type="evidence" value="ECO:0007669"/>
    <property type="project" value="UniProtKB-KW"/>
</dbReference>
<dbReference type="PANTHER" id="PTHR24421">
    <property type="entry name" value="NITRATE/NITRITE SENSOR PROTEIN NARX-RELATED"/>
    <property type="match status" value="1"/>
</dbReference>